<dbReference type="InterPro" id="IPR050951">
    <property type="entry name" value="Retrovirus_Pol_polyprotein"/>
</dbReference>
<dbReference type="InterPro" id="IPR001584">
    <property type="entry name" value="Integrase_cat-core"/>
</dbReference>
<dbReference type="Proteomes" id="UP000288805">
    <property type="component" value="Unassembled WGS sequence"/>
</dbReference>
<dbReference type="Pfam" id="PF00078">
    <property type="entry name" value="RVT_1"/>
    <property type="match status" value="1"/>
</dbReference>
<dbReference type="InterPro" id="IPR043128">
    <property type="entry name" value="Rev_trsase/Diguanyl_cyclase"/>
</dbReference>
<dbReference type="FunFam" id="3.30.70.270:FF:000003">
    <property type="entry name" value="Transposon Ty3-G Gag-Pol polyprotein"/>
    <property type="match status" value="1"/>
</dbReference>
<dbReference type="PANTHER" id="PTHR37984">
    <property type="entry name" value="PROTEIN CBG26694"/>
    <property type="match status" value="1"/>
</dbReference>
<feature type="domain" description="Reverse transcriptase" evidence="7">
    <location>
        <begin position="1"/>
        <end position="82"/>
    </location>
</feature>
<organism evidence="9 10">
    <name type="scientific">Vitis vinifera</name>
    <name type="common">Grape</name>
    <dbReference type="NCBI Taxonomy" id="29760"/>
    <lineage>
        <taxon>Eukaryota</taxon>
        <taxon>Viridiplantae</taxon>
        <taxon>Streptophyta</taxon>
        <taxon>Embryophyta</taxon>
        <taxon>Tracheophyta</taxon>
        <taxon>Spermatophyta</taxon>
        <taxon>Magnoliopsida</taxon>
        <taxon>eudicotyledons</taxon>
        <taxon>Gunneridae</taxon>
        <taxon>Pentapetalae</taxon>
        <taxon>rosids</taxon>
        <taxon>Vitales</taxon>
        <taxon>Vitaceae</taxon>
        <taxon>Viteae</taxon>
        <taxon>Vitis</taxon>
    </lineage>
</organism>
<evidence type="ECO:0000313" key="10">
    <source>
        <dbReference type="Proteomes" id="UP000288805"/>
    </source>
</evidence>
<accession>A0A438GQC4</accession>
<name>A0A438GQC4_VITVI</name>
<dbReference type="InterPro" id="IPR000477">
    <property type="entry name" value="RT_dom"/>
</dbReference>
<evidence type="ECO:0000259" key="7">
    <source>
        <dbReference type="PROSITE" id="PS50878"/>
    </source>
</evidence>
<keyword evidence="6" id="KW-0695">RNA-directed DNA polymerase</keyword>
<dbReference type="GO" id="GO:0016787">
    <property type="term" value="F:hydrolase activity"/>
    <property type="evidence" value="ECO:0007669"/>
    <property type="project" value="UniProtKB-KW"/>
</dbReference>
<protein>
    <submittedName>
        <fullName evidence="9">Retrovirus-related Pol polyprotein from transposon 297</fullName>
    </submittedName>
</protein>
<comment type="caution">
    <text evidence="9">The sequence shown here is derived from an EMBL/GenBank/DDBJ whole genome shotgun (WGS) entry which is preliminary data.</text>
</comment>
<dbReference type="Pfam" id="PF17917">
    <property type="entry name" value="RT_RNaseH"/>
    <property type="match status" value="1"/>
</dbReference>
<evidence type="ECO:0000256" key="2">
    <source>
        <dbReference type="ARBA" id="ARBA00022695"/>
    </source>
</evidence>
<dbReference type="InterPro" id="IPR043502">
    <property type="entry name" value="DNA/RNA_pol_sf"/>
</dbReference>
<dbReference type="InterPro" id="IPR012337">
    <property type="entry name" value="RNaseH-like_sf"/>
</dbReference>
<dbReference type="PANTHER" id="PTHR37984:SF5">
    <property type="entry name" value="PROTEIN NYNRIN-LIKE"/>
    <property type="match status" value="1"/>
</dbReference>
<evidence type="ECO:0000256" key="1">
    <source>
        <dbReference type="ARBA" id="ARBA00022679"/>
    </source>
</evidence>
<dbReference type="GO" id="GO:0004519">
    <property type="term" value="F:endonuclease activity"/>
    <property type="evidence" value="ECO:0007669"/>
    <property type="project" value="UniProtKB-KW"/>
</dbReference>
<dbReference type="CDD" id="cd01647">
    <property type="entry name" value="RT_LTR"/>
    <property type="match status" value="1"/>
</dbReference>
<dbReference type="GO" id="GO:0003676">
    <property type="term" value="F:nucleic acid binding"/>
    <property type="evidence" value="ECO:0007669"/>
    <property type="project" value="InterPro"/>
</dbReference>
<evidence type="ECO:0000256" key="5">
    <source>
        <dbReference type="ARBA" id="ARBA00022801"/>
    </source>
</evidence>
<dbReference type="EMBL" id="QGNW01000370">
    <property type="protein sequence ID" value="RVW74415.1"/>
    <property type="molecule type" value="Genomic_DNA"/>
</dbReference>
<dbReference type="GO" id="GO:0015074">
    <property type="term" value="P:DNA integration"/>
    <property type="evidence" value="ECO:0007669"/>
    <property type="project" value="InterPro"/>
</dbReference>
<keyword evidence="2" id="KW-0548">Nucleotidyltransferase</keyword>
<dbReference type="SUPFAM" id="SSF56672">
    <property type="entry name" value="DNA/RNA polymerases"/>
    <property type="match status" value="1"/>
</dbReference>
<sequence>MPFGLTDAPATFCTLMNKIFHPYLDKFVVVYLDDIIINSSTLEKDMEHLKKIFKILKQNELYVKIKKCSFAMEEVSFLEHCIKDGKLMMDDNKVKVIQDWDLPTKKVVTEESVLALPNHTKVFEVHMDALDFAIGEVLIRNRHLITFKSRKLNDIEKHYTVLENEMTVIFHCLHTLRHYLLRSYFVVKTDNIATSYFKMQKKLSLKQARWQDFLTKFDYTLEYYARKPVGATTYSGASIESLTIDFIIGLPKSEGYGSIIVVVDRFSKYTPFIVAPTVYIIEELARLFLKYVVKYWGLIKYIISDHDPCFIGKFWTELFKLMGLEFRFSTSFHPQTDRQTERVNALLELCLRHFVSAN</sequence>
<feature type="domain" description="Integrase catalytic" evidence="8">
    <location>
        <begin position="224"/>
        <end position="358"/>
    </location>
</feature>
<dbReference type="AlphaFoldDB" id="A0A438GQC4"/>
<keyword evidence="5" id="KW-0378">Hydrolase</keyword>
<evidence type="ECO:0000256" key="3">
    <source>
        <dbReference type="ARBA" id="ARBA00022722"/>
    </source>
</evidence>
<dbReference type="PROSITE" id="PS50994">
    <property type="entry name" value="INTEGRASE"/>
    <property type="match status" value="1"/>
</dbReference>
<keyword evidence="4" id="KW-0255">Endonuclease</keyword>
<dbReference type="InterPro" id="IPR041373">
    <property type="entry name" value="RT_RNaseH"/>
</dbReference>
<keyword evidence="3" id="KW-0540">Nuclease</keyword>
<reference evidence="9 10" key="1">
    <citation type="journal article" date="2018" name="PLoS Genet.">
        <title>Population sequencing reveals clonal diversity and ancestral inbreeding in the grapevine cultivar Chardonnay.</title>
        <authorList>
            <person name="Roach M.J."/>
            <person name="Johnson D.L."/>
            <person name="Bohlmann J."/>
            <person name="van Vuuren H.J."/>
            <person name="Jones S.J."/>
            <person name="Pretorius I.S."/>
            <person name="Schmidt S.A."/>
            <person name="Borneman A.R."/>
        </authorList>
    </citation>
    <scope>NUCLEOTIDE SEQUENCE [LARGE SCALE GENOMIC DNA]</scope>
    <source>
        <strain evidence="10">cv. Chardonnay</strain>
        <tissue evidence="9">Leaf</tissue>
    </source>
</reference>
<evidence type="ECO:0000313" key="9">
    <source>
        <dbReference type="EMBL" id="RVW74415.1"/>
    </source>
</evidence>
<dbReference type="Gene3D" id="3.30.70.270">
    <property type="match status" value="1"/>
</dbReference>
<dbReference type="PROSITE" id="PS50878">
    <property type="entry name" value="RT_POL"/>
    <property type="match status" value="1"/>
</dbReference>
<evidence type="ECO:0000256" key="6">
    <source>
        <dbReference type="ARBA" id="ARBA00022918"/>
    </source>
</evidence>
<evidence type="ECO:0000259" key="8">
    <source>
        <dbReference type="PROSITE" id="PS50994"/>
    </source>
</evidence>
<proteinExistence type="predicted"/>
<dbReference type="GO" id="GO:0003964">
    <property type="term" value="F:RNA-directed DNA polymerase activity"/>
    <property type="evidence" value="ECO:0007669"/>
    <property type="project" value="UniProtKB-KW"/>
</dbReference>
<gene>
    <name evidence="9" type="primary">pol_1474</name>
    <name evidence="9" type="ORF">CK203_058186</name>
</gene>
<dbReference type="InterPro" id="IPR036397">
    <property type="entry name" value="RNaseH_sf"/>
</dbReference>
<evidence type="ECO:0000256" key="4">
    <source>
        <dbReference type="ARBA" id="ARBA00022759"/>
    </source>
</evidence>
<keyword evidence="1" id="KW-0808">Transferase</keyword>
<dbReference type="SUPFAM" id="SSF53098">
    <property type="entry name" value="Ribonuclease H-like"/>
    <property type="match status" value="1"/>
</dbReference>
<dbReference type="Gene3D" id="3.30.420.10">
    <property type="entry name" value="Ribonuclease H-like superfamily/Ribonuclease H"/>
    <property type="match status" value="1"/>
</dbReference>